<dbReference type="AlphaFoldDB" id="A0A660CDC9"/>
<evidence type="ECO:0000313" key="2">
    <source>
        <dbReference type="EMBL" id="TWH19733.1"/>
    </source>
</evidence>
<evidence type="ECO:0000313" key="3">
    <source>
        <dbReference type="Proteomes" id="UP000317303"/>
    </source>
</evidence>
<gene>
    <name evidence="2" type="ORF">JD82_01562</name>
</gene>
<comment type="caution">
    <text evidence="2">The sequence shown here is derived from an EMBL/GenBank/DDBJ whole genome shotgun (WGS) entry which is preliminary data.</text>
</comment>
<dbReference type="OrthoDB" id="3538051at2"/>
<reference evidence="2 3" key="1">
    <citation type="submission" date="2019-07" db="EMBL/GenBank/DDBJ databases">
        <title>R&amp;d 2014.</title>
        <authorList>
            <person name="Klenk H.-P."/>
        </authorList>
    </citation>
    <scope>NUCLEOTIDE SEQUENCE [LARGE SCALE GENOMIC DNA]</scope>
    <source>
        <strain evidence="2 3">DSM 43194</strain>
    </source>
</reference>
<name>A0A660CDC9_9PSEU</name>
<accession>A0A660CDC9</accession>
<organism evidence="2 3">
    <name type="scientific">Prauserella rugosa</name>
    <dbReference type="NCBI Taxonomy" id="43354"/>
    <lineage>
        <taxon>Bacteria</taxon>
        <taxon>Bacillati</taxon>
        <taxon>Actinomycetota</taxon>
        <taxon>Actinomycetes</taxon>
        <taxon>Pseudonocardiales</taxon>
        <taxon>Pseudonocardiaceae</taxon>
        <taxon>Prauserella</taxon>
    </lineage>
</organism>
<dbReference type="EMBL" id="VLJV01000001">
    <property type="protein sequence ID" value="TWH19733.1"/>
    <property type="molecule type" value="Genomic_DNA"/>
</dbReference>
<feature type="compositionally biased region" description="Basic residues" evidence="1">
    <location>
        <begin position="129"/>
        <end position="140"/>
    </location>
</feature>
<dbReference type="Proteomes" id="UP000317303">
    <property type="component" value="Unassembled WGS sequence"/>
</dbReference>
<feature type="region of interest" description="Disordered" evidence="1">
    <location>
        <begin position="59"/>
        <end position="140"/>
    </location>
</feature>
<evidence type="ECO:0000256" key="1">
    <source>
        <dbReference type="SAM" id="MobiDB-lite"/>
    </source>
</evidence>
<feature type="compositionally biased region" description="Low complexity" evidence="1">
    <location>
        <begin position="80"/>
        <end position="110"/>
    </location>
</feature>
<protein>
    <submittedName>
        <fullName evidence="2">Uncharacterized protein</fullName>
    </submittedName>
</protein>
<sequence length="140" mass="14597">MKRVFWLGVGVAAGVALSRKASETARQATPAGLASNVGDAVRELAGALGAFGADVRAGMSEREQELNQIVQRPVTPARPPEAGARPAQAARPQPQRAPQQRPAPRSGAPATGPVRAEQPRRAQGERSAATRRARAPRAEG</sequence>
<keyword evidence="3" id="KW-1185">Reference proteome</keyword>
<proteinExistence type="predicted"/>